<dbReference type="RefSeq" id="WP_247027845.1">
    <property type="nucleotide sequence ID" value="NZ_JALKCH010000004.1"/>
</dbReference>
<proteinExistence type="predicted"/>
<keyword evidence="2" id="KW-1185">Reference proteome</keyword>
<reference evidence="1 2" key="1">
    <citation type="submission" date="2022-04" db="EMBL/GenBank/DDBJ databases">
        <authorList>
            <person name="Grouzdev D.S."/>
            <person name="Pantiukh K.S."/>
            <person name="Krutkina M.S."/>
        </authorList>
    </citation>
    <scope>NUCLEOTIDE SEQUENCE [LARGE SCALE GENOMIC DNA]</scope>
    <source>
        <strain evidence="1 2">6x-1</strain>
    </source>
</reference>
<evidence type="ECO:0000313" key="1">
    <source>
        <dbReference type="EMBL" id="MCK0196594.1"/>
    </source>
</evidence>
<dbReference type="Proteomes" id="UP001203284">
    <property type="component" value="Unassembled WGS sequence"/>
</dbReference>
<gene>
    <name evidence="1" type="ORF">MWN34_06665</name>
</gene>
<sequence>MMGKGGTGRILLALAAGYLLVLQTMLGGLATGAHGAARYSPELAGQVICSGLESGGAQRDGGAPVDPSHHTPDCCMAGCHLAGSAGTPPTPAALRAPLTHARPFRWPDTGHVALGTLIAAYAARGPPLA</sequence>
<evidence type="ECO:0000313" key="2">
    <source>
        <dbReference type="Proteomes" id="UP001203284"/>
    </source>
</evidence>
<name>A0ABT0D9L3_9HYPH</name>
<accession>A0ABT0D9L3</accession>
<comment type="caution">
    <text evidence="1">The sequence shown here is derived from an EMBL/GenBank/DDBJ whole genome shotgun (WGS) entry which is preliminary data.</text>
</comment>
<organism evidence="1 2">
    <name type="scientific">Ancylobacter crimeensis</name>
    <dbReference type="NCBI Taxonomy" id="2579147"/>
    <lineage>
        <taxon>Bacteria</taxon>
        <taxon>Pseudomonadati</taxon>
        <taxon>Pseudomonadota</taxon>
        <taxon>Alphaproteobacteria</taxon>
        <taxon>Hyphomicrobiales</taxon>
        <taxon>Xanthobacteraceae</taxon>
        <taxon>Ancylobacter</taxon>
    </lineage>
</organism>
<protein>
    <recommendedName>
        <fullName evidence="3">DUF2946 domain-containing protein</fullName>
    </recommendedName>
</protein>
<dbReference type="EMBL" id="JALKCH010000004">
    <property type="protein sequence ID" value="MCK0196594.1"/>
    <property type="molecule type" value="Genomic_DNA"/>
</dbReference>
<evidence type="ECO:0008006" key="3">
    <source>
        <dbReference type="Google" id="ProtNLM"/>
    </source>
</evidence>